<dbReference type="InterPro" id="IPR001907">
    <property type="entry name" value="ClpP"/>
</dbReference>
<gene>
    <name evidence="4" type="ORF">GCM10022419_084290</name>
</gene>
<dbReference type="PANTHER" id="PTHR10381:SF11">
    <property type="entry name" value="ATP-DEPENDENT CLP PROTEASE PROTEOLYTIC SUBUNIT, MITOCHONDRIAL"/>
    <property type="match status" value="1"/>
</dbReference>
<organism evidence="4 5">
    <name type="scientific">Nonomuraea rosea</name>
    <dbReference type="NCBI Taxonomy" id="638574"/>
    <lineage>
        <taxon>Bacteria</taxon>
        <taxon>Bacillati</taxon>
        <taxon>Actinomycetota</taxon>
        <taxon>Actinomycetes</taxon>
        <taxon>Streptosporangiales</taxon>
        <taxon>Streptosporangiaceae</taxon>
        <taxon>Nonomuraea</taxon>
    </lineage>
</organism>
<dbReference type="InterPro" id="IPR029045">
    <property type="entry name" value="ClpP/crotonase-like_dom_sf"/>
</dbReference>
<comment type="similarity">
    <text evidence="1 2">Belongs to the peptidase S14 family.</text>
</comment>
<accession>A0ABP6YT55</accession>
<dbReference type="Gene3D" id="3.90.226.10">
    <property type="entry name" value="2-enoyl-CoA Hydratase, Chain A, domain 1"/>
    <property type="match status" value="1"/>
</dbReference>
<comment type="caution">
    <text evidence="4">The sequence shown here is derived from an EMBL/GenBank/DDBJ whole genome shotgun (WGS) entry which is preliminary data.</text>
</comment>
<dbReference type="EMBL" id="BAABDQ010000024">
    <property type="protein sequence ID" value="GAA3589040.1"/>
    <property type="molecule type" value="Genomic_DNA"/>
</dbReference>
<keyword evidence="5" id="KW-1185">Reference proteome</keyword>
<dbReference type="InterPro" id="IPR023562">
    <property type="entry name" value="ClpP/TepA"/>
</dbReference>
<dbReference type="SUPFAM" id="SSF52096">
    <property type="entry name" value="ClpP/crotonase"/>
    <property type="match status" value="1"/>
</dbReference>
<dbReference type="PRINTS" id="PR00127">
    <property type="entry name" value="CLPPROTEASEP"/>
</dbReference>
<feature type="region of interest" description="Disordered" evidence="3">
    <location>
        <begin position="1"/>
        <end position="26"/>
    </location>
</feature>
<dbReference type="Proteomes" id="UP001500630">
    <property type="component" value="Unassembled WGS sequence"/>
</dbReference>
<protein>
    <recommendedName>
        <fullName evidence="2">ATP-dependent Clp protease proteolytic subunit</fullName>
    </recommendedName>
</protein>
<reference evidence="5" key="1">
    <citation type="journal article" date="2019" name="Int. J. Syst. Evol. Microbiol.">
        <title>The Global Catalogue of Microorganisms (GCM) 10K type strain sequencing project: providing services to taxonomists for standard genome sequencing and annotation.</title>
        <authorList>
            <consortium name="The Broad Institute Genomics Platform"/>
            <consortium name="The Broad Institute Genome Sequencing Center for Infectious Disease"/>
            <person name="Wu L."/>
            <person name="Ma J."/>
        </authorList>
    </citation>
    <scope>NUCLEOTIDE SEQUENCE [LARGE SCALE GENOMIC DNA]</scope>
    <source>
        <strain evidence="5">JCM 17326</strain>
    </source>
</reference>
<proteinExistence type="inferred from homology"/>
<name>A0ABP6YT55_9ACTN</name>
<evidence type="ECO:0000256" key="1">
    <source>
        <dbReference type="ARBA" id="ARBA00007039"/>
    </source>
</evidence>
<evidence type="ECO:0000313" key="5">
    <source>
        <dbReference type="Proteomes" id="UP001500630"/>
    </source>
</evidence>
<evidence type="ECO:0000256" key="3">
    <source>
        <dbReference type="SAM" id="MobiDB-lite"/>
    </source>
</evidence>
<dbReference type="Pfam" id="PF00574">
    <property type="entry name" value="CLP_protease"/>
    <property type="match status" value="1"/>
</dbReference>
<evidence type="ECO:0000313" key="4">
    <source>
        <dbReference type="EMBL" id="GAA3589040.1"/>
    </source>
</evidence>
<evidence type="ECO:0000256" key="2">
    <source>
        <dbReference type="RuleBase" id="RU003567"/>
    </source>
</evidence>
<sequence>MPSALRGAAFAGGRGSQARHTPYINSPGESARSGLALYGMVQFIPCDVATVARGFAASMGQMLLSAGAKGKRSFEPAGG</sequence>
<dbReference type="PANTHER" id="PTHR10381">
    <property type="entry name" value="ATP-DEPENDENT CLP PROTEASE PROTEOLYTIC SUBUNIT"/>
    <property type="match status" value="1"/>
</dbReference>